<reference evidence="4" key="1">
    <citation type="submission" date="2015-06" db="EMBL/GenBank/DDBJ databases">
        <authorList>
            <person name="Bertelli C."/>
        </authorList>
    </citation>
    <scope>NUCLEOTIDE SEQUENCE [LARGE SCALE GENOMIC DNA]</scope>
    <source>
        <strain evidence="4">CRIB-30</strain>
    </source>
</reference>
<feature type="compositionally biased region" description="Low complexity" evidence="1">
    <location>
        <begin position="294"/>
        <end position="310"/>
    </location>
</feature>
<keyword evidence="2" id="KW-0812">Transmembrane</keyword>
<proteinExistence type="predicted"/>
<feature type="region of interest" description="Disordered" evidence="1">
    <location>
        <begin position="442"/>
        <end position="556"/>
    </location>
</feature>
<gene>
    <name evidence="3" type="ORF">ELAC_1232</name>
</gene>
<keyword evidence="4" id="KW-1185">Reference proteome</keyword>
<organism evidence="3 4">
    <name type="scientific">Estrella lausannensis</name>
    <dbReference type="NCBI Taxonomy" id="483423"/>
    <lineage>
        <taxon>Bacteria</taxon>
        <taxon>Pseudomonadati</taxon>
        <taxon>Chlamydiota</taxon>
        <taxon>Chlamydiia</taxon>
        <taxon>Parachlamydiales</taxon>
        <taxon>Candidatus Criblamydiaceae</taxon>
        <taxon>Estrella</taxon>
    </lineage>
</organism>
<accession>A0A0H5DR16</accession>
<feature type="transmembrane region" description="Helical" evidence="2">
    <location>
        <begin position="148"/>
        <end position="170"/>
    </location>
</feature>
<evidence type="ECO:0000313" key="3">
    <source>
        <dbReference type="EMBL" id="CRX38573.1"/>
    </source>
</evidence>
<name>A0A0H5DR16_9BACT</name>
<evidence type="ECO:0000313" key="4">
    <source>
        <dbReference type="Proteomes" id="UP000220251"/>
    </source>
</evidence>
<protein>
    <submittedName>
        <fullName evidence="3">Putative membrane protein</fullName>
    </submittedName>
</protein>
<keyword evidence="2" id="KW-1133">Transmembrane helix</keyword>
<evidence type="ECO:0000256" key="2">
    <source>
        <dbReference type="SAM" id="Phobius"/>
    </source>
</evidence>
<sequence length="664" mass="71559">MAFRRNVRQPRGKAKPDALTCPEHAGNMLTKVRFVFSETAKSSKTPGKTRNVEKLLQRDLTRSKRGGTQRCFEVCKRDEGIYIVFGKSEDREDCLMLGGLAIVGGCILAATGLGLLALPVLGAGSAAFGDAYTKDALQFDKQKNLKQAGIGAIASGVGAVAAAGTGALLASKGLLAATVTSVASGEAGYVVTQKLNGEEITAVGALKAAAAGIVAPIASKTTGNLLYDLKGGEAFDKIVRSSAKGAAGSATSTMTTNVLSGKPLTAGIGLSVTLGAATSASTKLGKIGTEKPKTSPSLNPSSPSTTQPTFSKVTSDIWRNRITYLIKEKCEIFINGKWELVPKKDREYHISQFLAKIANGETLQFRPRRGGAWIFIGFEPPRWDSIWSGLQRGDQVLLDGKWVQEAPTKELVNQIMDKIQKGEVVEFKKPTHAAYYMADPKAKRGVENQPTNQPPKSPVPATTATDPVARTPQATPEPSSKRFEAERQPPAVNSTKAPERVVLPSSSSSSEAEDDYSVKSATRGQEAGNSFDRESLPVTDKGIESAGDDEVDMPAKFGDETRDFQDEDLQEALERSILDQAVASHRATRERIKDNLLTQLWAKEENLLCKINALAHELSAVEAKIRRDSSSNLLKAKKQQIEHLLSKLWDEYFSNKKTIQQVSR</sequence>
<dbReference type="EMBL" id="CWGJ01000012">
    <property type="protein sequence ID" value="CRX38573.1"/>
    <property type="molecule type" value="Genomic_DNA"/>
</dbReference>
<feature type="transmembrane region" description="Helical" evidence="2">
    <location>
        <begin position="95"/>
        <end position="128"/>
    </location>
</feature>
<keyword evidence="2" id="KW-0472">Membrane</keyword>
<feature type="region of interest" description="Disordered" evidence="1">
    <location>
        <begin position="285"/>
        <end position="310"/>
    </location>
</feature>
<dbReference type="AlphaFoldDB" id="A0A0H5DR16"/>
<dbReference type="Proteomes" id="UP000220251">
    <property type="component" value="Unassembled WGS sequence"/>
</dbReference>
<evidence type="ECO:0000256" key="1">
    <source>
        <dbReference type="SAM" id="MobiDB-lite"/>
    </source>
</evidence>